<feature type="region of interest" description="Disordered" evidence="1">
    <location>
        <begin position="823"/>
        <end position="1117"/>
    </location>
</feature>
<feature type="compositionally biased region" description="Polar residues" evidence="1">
    <location>
        <begin position="1934"/>
        <end position="1954"/>
    </location>
</feature>
<feature type="compositionally biased region" description="Basic and acidic residues" evidence="1">
    <location>
        <begin position="871"/>
        <end position="884"/>
    </location>
</feature>
<dbReference type="PROSITE" id="PS50812">
    <property type="entry name" value="PWWP"/>
    <property type="match status" value="1"/>
</dbReference>
<feature type="compositionally biased region" description="Low complexity" evidence="1">
    <location>
        <begin position="690"/>
        <end position="701"/>
    </location>
</feature>
<feature type="domain" description="PWWP" evidence="2">
    <location>
        <begin position="6"/>
        <end position="56"/>
    </location>
</feature>
<dbReference type="CDD" id="cd05162">
    <property type="entry name" value="PWWP"/>
    <property type="match status" value="1"/>
</dbReference>
<feature type="compositionally biased region" description="Gly residues" evidence="1">
    <location>
        <begin position="1329"/>
        <end position="1338"/>
    </location>
</feature>
<feature type="region of interest" description="Disordered" evidence="1">
    <location>
        <begin position="1912"/>
        <end position="2109"/>
    </location>
</feature>
<feature type="compositionally biased region" description="Polar residues" evidence="1">
    <location>
        <begin position="1039"/>
        <end position="1050"/>
    </location>
</feature>
<dbReference type="SMART" id="SM00293">
    <property type="entry name" value="PWWP"/>
    <property type="match status" value="1"/>
</dbReference>
<dbReference type="EMBL" id="KE525036">
    <property type="protein sequence ID" value="KFB40803.1"/>
    <property type="molecule type" value="Genomic_DNA"/>
</dbReference>
<dbReference type="Pfam" id="PF00855">
    <property type="entry name" value="PWWP"/>
    <property type="match status" value="1"/>
</dbReference>
<feature type="compositionally biased region" description="Acidic residues" evidence="1">
    <location>
        <begin position="348"/>
        <end position="370"/>
    </location>
</feature>
<protein>
    <submittedName>
        <fullName evidence="3">AGAP001455-PA-like protein</fullName>
    </submittedName>
    <submittedName>
        <fullName evidence="4">PWWP domain-containing protein</fullName>
    </submittedName>
</protein>
<dbReference type="EMBL" id="ATLV01015821">
    <property type="status" value="NOT_ANNOTATED_CDS"/>
    <property type="molecule type" value="Genomic_DNA"/>
</dbReference>
<reference evidence="4" key="2">
    <citation type="submission" date="2020-05" db="UniProtKB">
        <authorList>
            <consortium name="EnsemblMetazoa"/>
        </authorList>
    </citation>
    <scope>IDENTIFICATION</scope>
</reference>
<organism evidence="3">
    <name type="scientific">Anopheles sinensis</name>
    <name type="common">Mosquito</name>
    <dbReference type="NCBI Taxonomy" id="74873"/>
    <lineage>
        <taxon>Eukaryota</taxon>
        <taxon>Metazoa</taxon>
        <taxon>Ecdysozoa</taxon>
        <taxon>Arthropoda</taxon>
        <taxon>Hexapoda</taxon>
        <taxon>Insecta</taxon>
        <taxon>Pterygota</taxon>
        <taxon>Neoptera</taxon>
        <taxon>Endopterygota</taxon>
        <taxon>Diptera</taxon>
        <taxon>Nematocera</taxon>
        <taxon>Culicoidea</taxon>
        <taxon>Culicidae</taxon>
        <taxon>Anophelinae</taxon>
        <taxon>Anopheles</taxon>
    </lineage>
</organism>
<feature type="compositionally biased region" description="Polar residues" evidence="1">
    <location>
        <begin position="443"/>
        <end position="462"/>
    </location>
</feature>
<keyword evidence="5" id="KW-1185">Reference proteome</keyword>
<dbReference type="OMA" id="MHAERMT"/>
<feature type="compositionally biased region" description="Low complexity" evidence="1">
    <location>
        <begin position="578"/>
        <end position="590"/>
    </location>
</feature>
<feature type="compositionally biased region" description="Low complexity" evidence="1">
    <location>
        <begin position="599"/>
        <end position="613"/>
    </location>
</feature>
<feature type="region of interest" description="Disordered" evidence="1">
    <location>
        <begin position="1420"/>
        <end position="1444"/>
    </location>
</feature>
<feature type="compositionally biased region" description="Low complexity" evidence="1">
    <location>
        <begin position="1433"/>
        <end position="1444"/>
    </location>
</feature>
<feature type="compositionally biased region" description="Polar residues" evidence="1">
    <location>
        <begin position="2027"/>
        <end position="2063"/>
    </location>
</feature>
<reference evidence="3 5" key="1">
    <citation type="journal article" date="2014" name="BMC Genomics">
        <title>Genome sequence of Anopheles sinensis provides insight into genetics basis of mosquito competence for malaria parasites.</title>
        <authorList>
            <person name="Zhou D."/>
            <person name="Zhang D."/>
            <person name="Ding G."/>
            <person name="Shi L."/>
            <person name="Hou Q."/>
            <person name="Ye Y."/>
            <person name="Xu Y."/>
            <person name="Zhou H."/>
            <person name="Xiong C."/>
            <person name="Li S."/>
            <person name="Yu J."/>
            <person name="Hong S."/>
            <person name="Yu X."/>
            <person name="Zou P."/>
            <person name="Chen C."/>
            <person name="Chang X."/>
            <person name="Wang W."/>
            <person name="Lv Y."/>
            <person name="Sun Y."/>
            <person name="Ma L."/>
            <person name="Shen B."/>
            <person name="Zhu C."/>
        </authorList>
    </citation>
    <scope>NUCLEOTIDE SEQUENCE [LARGE SCALE GENOMIC DNA]</scope>
</reference>
<gene>
    <name evidence="3" type="ORF">ZHAS_00008237</name>
</gene>
<dbReference type="InterPro" id="IPR000313">
    <property type="entry name" value="PWWP_dom"/>
</dbReference>
<dbReference type="Gene3D" id="2.30.30.140">
    <property type="match status" value="1"/>
</dbReference>
<feature type="region of interest" description="Disordered" evidence="1">
    <location>
        <begin position="1269"/>
        <end position="1341"/>
    </location>
</feature>
<evidence type="ECO:0000259" key="2">
    <source>
        <dbReference type="PROSITE" id="PS50812"/>
    </source>
</evidence>
<sequence>MEELSDGEIVWVKLRYSWWPGEVMDEARLPDGFLTPFKKKPLVVVKFFQEDSYEFVKNPSFIFKYNCPRKGEFLRKGLEQCRAKNKHMETFPAHVMHAERMTGGDPDIVNSTDFQPQKKERYSGLFQDARSPAAKGKGSQKGKPVNLATPTTPVSVRKPTHAVRILPQSSGGTRKTSSNESEGGTSSNASLSESVSSFVGSPSPMASSAQLYRCYNCNYSAIRQNLIVLHMKHCRATGVVDATPTSSATVTPSPRPKVVTAVEIRLDDTSDDEESGQQEVGTTSVGRKKRSLVLPKEQNQEPIVPKQTGRTRSGETVARNRVGRTPKQTSSVGQRKNRRAQPVKKDDEEVLLVDADESSAEICDPTEADATDQHRVQEEKEESSCKIEQKSLDEGVGKKAKTDVKLKNELLADWSEDEQDDVPDGGDKGVVEKKVEPIVPLETSVSAKSVTEAVQQELSTKSKTSRNEKEESMKAATPLAQNHVSKTDTGASEGIGEDNKRNSVEDKEKATEHGSCSSVVVASAALPSASVAVTTLITAPPVISPCTTIKYRNIPKKQKREYIEVTNDDASSVPSREGSTASSTSSTAGSNELLGGSGTAVPSATTVPTTSASERPISAKQLILNRATRGSSGEGGMEEPVAPKAEENSAVAVSQQEPSAEPTKSPAEEAVSCFDFEDDEDGKQGTKKFSSISPPSRRSGSLADRKRHESGRKTSANNEDVSMAPEKTPGENEAETVAKPTDDEDQRLRQEIDSLLMETNVPKLSDDLNEVVASGTVTSDKIDCNRTLPPKERGKRIFKTRNKTNTTMLPASSSVAAVDDSAVGDETHATVDAIPSPDECSKMPVDEQPEMVSSDPIEEVDDNVAVPTSASKDKNKPMAQKEEDSAAVVTTTDATSSSSSSSLAKNSGAKGRRGKQKKSIPTVANTPEQPEPAEPKVAVAEEKANVGGNHHDVGGDEKQARKVVADAVEMPSAKKKRKSSEPHLPDSSDEGKNVAVAPVSTQPSPTAAEADDIGKVANTKPASITSKSINPRKRHLHSMLQSSEAVSTQQKRNDAKVINPVDTSTDAVPAVSTVPGPAEAVVESETPSIPEKRKRESTSEPSVSEPSTTEEPEVQPAVAPAAVEDKFDIDNMPIVIGDNGVLVNQVVMMEQTKSLPTDGASSILPSAIAVVKSVNGGGSGGKAEGGLLPKAPTMKEKRPTIVTTVKGGTAGQEQIIITSKGAVLTTSTSSSVSSKMSAKSTVTVTSAFSIVSGGRSTACMTTKAASLAKPSSSSSTALSSSSAAPKKVVTKKALHPGDTTSSASSSKQHTTETLSDGASSSVSSSSSSVGGGVSNVGEGGKKILRVSPQKLKEFSRLGYIEDRGNGKVLTPSGMPKSVSAPAVTKPLPSTNVAVASSSSTARQSVTEVASSGNVVVAAAADSSVQEGSTGASEEQPQEAAHGEPAAGGAVIIANAGEIPVVSPVEPSASGTTTAVLIENSPTSSATEVILGTADQTAEASSSNGSGGGGGGGGGGSTSGVQESSQLIAVPAENFGGPPNLFYLCSVRDESLVPVNNELLYLDPSNQLVALPEQQQQQGQMQPGQVGGASAEDIINQAEVIIPAGSHGAEVVGVGSTVAVAAAVGGSEGASIVDAGAGGDGTQQSFLLNTQDGQQIILDQQSLMALAAGGEAPHLLTADGQQILLQEHPVLLPTDTIQVNPNTTVETNAVLTKPPIMSTVEVPTKNGIEAPSAAGAGRMERKGYSISSTSRVPGAEGTPGAPSVAILGGGVGATNLDESLAAVIGHVPSNPHVPTSLELPITVTNPAIAKTTTTSSRLNPPLFPVTTIATTVPSPSDLLSSSAPTVVLIAADQATIAVAGTIDRVPSPSNPSPLPPSSPPPPVSPLSAAKRKPSYDDTEPNEGIVLTATLEKSRKFSSQQQEPIVADEDVDDIQIPNTPESQQNSEQQMEYSFSDNECVDDPEANERPERGLHHGDFPTPEDPNMENSNSNCSEVIPLQPNVVILGAEDDGIDEEMDNEHDTDEDSSAEVQMHNSQRRAASNNSTSGLPNRNANGSATAGSSDGNIAERRQGSSNNDSGIDASTHAPQVHDGQAGGYATERIARRTIVER</sequence>
<feature type="region of interest" description="Disordered" evidence="1">
    <location>
        <begin position="266"/>
        <end position="516"/>
    </location>
</feature>
<feature type="region of interest" description="Disordered" evidence="1">
    <location>
        <begin position="124"/>
        <end position="202"/>
    </location>
</feature>
<feature type="compositionally biased region" description="Polar residues" evidence="1">
    <location>
        <begin position="479"/>
        <end position="490"/>
    </location>
</feature>
<feature type="compositionally biased region" description="Polar residues" evidence="1">
    <location>
        <begin position="1020"/>
        <end position="1029"/>
    </location>
</feature>
<feature type="region of interest" description="Disordered" evidence="1">
    <location>
        <begin position="1726"/>
        <end position="1758"/>
    </location>
</feature>
<evidence type="ECO:0000256" key="1">
    <source>
        <dbReference type="SAM" id="MobiDB-lite"/>
    </source>
</evidence>
<feature type="compositionally biased region" description="Basic and acidic residues" evidence="1">
    <location>
        <begin position="425"/>
        <end position="436"/>
    </location>
</feature>
<feature type="region of interest" description="Disordered" evidence="1">
    <location>
        <begin position="1493"/>
        <end position="1520"/>
    </location>
</feature>
<dbReference type="SUPFAM" id="SSF63748">
    <property type="entry name" value="Tudor/PWWP/MBT"/>
    <property type="match status" value="1"/>
</dbReference>
<feature type="compositionally biased region" description="Low complexity" evidence="1">
    <location>
        <begin position="1315"/>
        <end position="1328"/>
    </location>
</feature>
<dbReference type="Proteomes" id="UP000030765">
    <property type="component" value="Unassembled WGS sequence"/>
</dbReference>
<dbReference type="VEuPathDB" id="VectorBase:ASIC008237"/>
<feature type="region of interest" description="Disordered" evidence="1">
    <location>
        <begin position="1363"/>
        <end position="1384"/>
    </location>
</feature>
<feature type="compositionally biased region" description="Low complexity" evidence="1">
    <location>
        <begin position="176"/>
        <end position="202"/>
    </location>
</feature>
<feature type="region of interest" description="Disordered" evidence="1">
    <location>
        <begin position="554"/>
        <end position="749"/>
    </location>
</feature>
<feature type="compositionally biased region" description="Low complexity" evidence="1">
    <location>
        <begin position="1269"/>
        <end position="1287"/>
    </location>
</feature>
<feature type="compositionally biased region" description="Basic and acidic residues" evidence="1">
    <location>
        <begin position="939"/>
        <end position="964"/>
    </location>
</feature>
<feature type="compositionally biased region" description="Polar residues" evidence="1">
    <location>
        <begin position="1298"/>
        <end position="1314"/>
    </location>
</feature>
<feature type="compositionally biased region" description="Acidic residues" evidence="1">
    <location>
        <begin position="414"/>
        <end position="424"/>
    </location>
</feature>
<dbReference type="EMBL" id="ATLV01015820">
    <property type="status" value="NOT_ANNOTATED_CDS"/>
    <property type="molecule type" value="Genomic_DNA"/>
</dbReference>
<feature type="compositionally biased region" description="Basic and acidic residues" evidence="1">
    <location>
        <begin position="979"/>
        <end position="992"/>
    </location>
</feature>
<proteinExistence type="predicted"/>
<feature type="compositionally biased region" description="Basic and acidic residues" evidence="1">
    <location>
        <begin position="371"/>
        <end position="410"/>
    </location>
</feature>
<dbReference type="VEuPathDB" id="VectorBase:ASIS022722"/>
<feature type="compositionally biased region" description="Basic and acidic residues" evidence="1">
    <location>
        <begin position="2100"/>
        <end position="2109"/>
    </location>
</feature>
<evidence type="ECO:0000313" key="5">
    <source>
        <dbReference type="Proteomes" id="UP000030765"/>
    </source>
</evidence>
<feature type="compositionally biased region" description="Basic and acidic residues" evidence="1">
    <location>
        <begin position="1963"/>
        <end position="1975"/>
    </location>
</feature>
<name>A0A084VS59_ANOSI</name>
<feature type="compositionally biased region" description="Basic and acidic residues" evidence="1">
    <location>
        <begin position="497"/>
        <end position="512"/>
    </location>
</feature>
<feature type="compositionally biased region" description="Low complexity" evidence="1">
    <location>
        <begin position="886"/>
        <end position="902"/>
    </location>
</feature>
<feature type="region of interest" description="Disordered" evidence="1">
    <location>
        <begin position="1862"/>
        <end position="1899"/>
    </location>
</feature>
<evidence type="ECO:0000313" key="3">
    <source>
        <dbReference type="EMBL" id="KFB40803.1"/>
    </source>
</evidence>
<evidence type="ECO:0000313" key="4">
    <source>
        <dbReference type="EnsemblMetazoa" id="ASIC008237-PA"/>
    </source>
</evidence>
<dbReference type="OrthoDB" id="6381815at2759"/>
<feature type="compositionally biased region" description="Acidic residues" evidence="1">
    <location>
        <begin position="2006"/>
        <end position="2026"/>
    </location>
</feature>
<dbReference type="EnsemblMetazoa" id="ASIC008237-RA">
    <property type="protein sequence ID" value="ASIC008237-PA"/>
    <property type="gene ID" value="ASIC008237"/>
</dbReference>
<dbReference type="STRING" id="74873.A0A084VS59"/>
<accession>A0A084VS59</accession>
<feature type="compositionally biased region" description="Pro residues" evidence="1">
    <location>
        <begin position="1867"/>
        <end position="1883"/>
    </location>
</feature>
<feature type="compositionally biased region" description="Gly residues" evidence="1">
    <location>
        <begin position="1504"/>
        <end position="1517"/>
    </location>
</feature>